<dbReference type="InterPro" id="IPR009057">
    <property type="entry name" value="Homeodomain-like_sf"/>
</dbReference>
<name>A0A7H0VE04_9FLAO</name>
<accession>A0A7H0VE04</accession>
<dbReference type="Pfam" id="PF13181">
    <property type="entry name" value="TPR_8"/>
    <property type="match status" value="1"/>
</dbReference>
<evidence type="ECO:0000256" key="3">
    <source>
        <dbReference type="ARBA" id="ARBA00023163"/>
    </source>
</evidence>
<dbReference type="InterPro" id="IPR018060">
    <property type="entry name" value="HTH_AraC"/>
</dbReference>
<feature type="domain" description="HTH araC/xylS-type" evidence="5">
    <location>
        <begin position="471"/>
        <end position="579"/>
    </location>
</feature>
<proteinExistence type="predicted"/>
<dbReference type="GO" id="GO:0003700">
    <property type="term" value="F:DNA-binding transcription factor activity"/>
    <property type="evidence" value="ECO:0007669"/>
    <property type="project" value="InterPro"/>
</dbReference>
<evidence type="ECO:0000259" key="5">
    <source>
        <dbReference type="PROSITE" id="PS01124"/>
    </source>
</evidence>
<evidence type="ECO:0000313" key="7">
    <source>
        <dbReference type="Proteomes" id="UP000516305"/>
    </source>
</evidence>
<dbReference type="Proteomes" id="UP000516305">
    <property type="component" value="Chromosome"/>
</dbReference>
<dbReference type="Pfam" id="PF14559">
    <property type="entry name" value="TPR_19"/>
    <property type="match status" value="1"/>
</dbReference>
<dbReference type="PROSITE" id="PS50005">
    <property type="entry name" value="TPR"/>
    <property type="match status" value="1"/>
</dbReference>
<dbReference type="SUPFAM" id="SSF46689">
    <property type="entry name" value="Homeodomain-like"/>
    <property type="match status" value="1"/>
</dbReference>
<keyword evidence="1" id="KW-0805">Transcription regulation</keyword>
<keyword evidence="2" id="KW-0238">DNA-binding</keyword>
<protein>
    <submittedName>
        <fullName evidence="6">Helix-turn-helix domain-containing protein</fullName>
    </submittedName>
</protein>
<dbReference type="KEGG" id="chyd:H4K34_16495"/>
<dbReference type="GO" id="GO:0043565">
    <property type="term" value="F:sequence-specific DNA binding"/>
    <property type="evidence" value="ECO:0007669"/>
    <property type="project" value="InterPro"/>
</dbReference>
<dbReference type="AlphaFoldDB" id="A0A7H0VE04"/>
<gene>
    <name evidence="6" type="ORF">H4K34_16495</name>
</gene>
<evidence type="ECO:0000256" key="4">
    <source>
        <dbReference type="PROSITE-ProRule" id="PRU00339"/>
    </source>
</evidence>
<keyword evidence="4" id="KW-0802">TPR repeat</keyword>
<keyword evidence="7" id="KW-1185">Reference proteome</keyword>
<dbReference type="SMART" id="SM00342">
    <property type="entry name" value="HTH_ARAC"/>
    <property type="match status" value="1"/>
</dbReference>
<dbReference type="PROSITE" id="PS01124">
    <property type="entry name" value="HTH_ARAC_FAMILY_2"/>
    <property type="match status" value="1"/>
</dbReference>
<feature type="repeat" description="TPR" evidence="4">
    <location>
        <begin position="291"/>
        <end position="324"/>
    </location>
</feature>
<organism evidence="6 7">
    <name type="scientific">Croceimicrobium hydrocarbonivorans</name>
    <dbReference type="NCBI Taxonomy" id="2761580"/>
    <lineage>
        <taxon>Bacteria</taxon>
        <taxon>Pseudomonadati</taxon>
        <taxon>Bacteroidota</taxon>
        <taxon>Flavobacteriia</taxon>
        <taxon>Flavobacteriales</taxon>
        <taxon>Owenweeksiaceae</taxon>
        <taxon>Croceimicrobium</taxon>
    </lineage>
</organism>
<dbReference type="PANTHER" id="PTHR43280:SF29">
    <property type="entry name" value="ARAC-FAMILY TRANSCRIPTIONAL REGULATOR"/>
    <property type="match status" value="1"/>
</dbReference>
<dbReference type="PANTHER" id="PTHR43280">
    <property type="entry name" value="ARAC-FAMILY TRANSCRIPTIONAL REGULATOR"/>
    <property type="match status" value="1"/>
</dbReference>
<dbReference type="Gene3D" id="1.25.40.10">
    <property type="entry name" value="Tetratricopeptide repeat domain"/>
    <property type="match status" value="2"/>
</dbReference>
<evidence type="ECO:0000256" key="1">
    <source>
        <dbReference type="ARBA" id="ARBA00023015"/>
    </source>
</evidence>
<keyword evidence="3" id="KW-0804">Transcription</keyword>
<dbReference type="SMART" id="SM00028">
    <property type="entry name" value="TPR"/>
    <property type="match status" value="3"/>
</dbReference>
<dbReference type="Pfam" id="PF12833">
    <property type="entry name" value="HTH_18"/>
    <property type="match status" value="1"/>
</dbReference>
<evidence type="ECO:0000256" key="2">
    <source>
        <dbReference type="ARBA" id="ARBA00023125"/>
    </source>
</evidence>
<dbReference type="InterPro" id="IPR011990">
    <property type="entry name" value="TPR-like_helical_dom_sf"/>
</dbReference>
<dbReference type="Gene3D" id="1.10.10.60">
    <property type="entry name" value="Homeodomain-like"/>
    <property type="match status" value="2"/>
</dbReference>
<sequence length="583" mass="67266">MPRKSLLVLPLANFSSDPENEYFSDGLTEELINVLSRIEGLGIIARTSAFSLKGQELSLETIGEKLKVSHLLEGSVQKAGSRVRVRLKLVAIEDGFTLWAESYDREMADIFDLQDDIAAEVLQALEIYFRQNFSSSHYTDNISAYEAFLKGHYFFKKDYEGTVKALEFFREATRLDRNYAEAYAYTGECLIHHAAYGLIGTSEAHEEARKLAQLALAINPYEAQAYKLLTYISLFYDWDWEAARDSYHKALHFGLSAYNEFISYYHIFLNGDYQEAISIAKKALESDPLHAEAHWQLGLCYVFARNFKDGIRAFNKALELDARFTEALRWKATALGFSGKIKEAQEYMDRALELSAEDPYQNFNSLLLRLQMGEIDKVREALNSRHFIDSADPAQVYAQMGEKEACFSYLEKAWQERSVMMVSLKHYWIWEKVQEDPRFEDFLARMKFPEKGWEDIPRLSAEVAEPDEEVKAVLSELESLMTEEEAYLDPGLNLRNLAEKLDLHPNKLSWLINEHCAMNFNEYINQYRLESFKEKALDPQNRNLTLLALAYDSGFNSKSVFNEFFKRSTGLSPRAWLKSRPNS</sequence>
<evidence type="ECO:0000313" key="6">
    <source>
        <dbReference type="EMBL" id="QNR23952.1"/>
    </source>
</evidence>
<dbReference type="EMBL" id="CP060139">
    <property type="protein sequence ID" value="QNR23952.1"/>
    <property type="molecule type" value="Genomic_DNA"/>
</dbReference>
<dbReference type="InterPro" id="IPR019734">
    <property type="entry name" value="TPR_rpt"/>
</dbReference>
<reference evidence="6 7" key="1">
    <citation type="submission" date="2020-08" db="EMBL/GenBank/DDBJ databases">
        <title>Croceimicrobium hydrocarbonivorans gen. nov., sp. nov., a novel marine bacterium isolated from a bacterial consortium that degrades polyethylene terephthalate.</title>
        <authorList>
            <person name="Liu R."/>
        </authorList>
    </citation>
    <scope>NUCLEOTIDE SEQUENCE [LARGE SCALE GENOMIC DNA]</scope>
    <source>
        <strain evidence="6 7">A20-9</strain>
    </source>
</reference>
<dbReference type="RefSeq" id="WP_210758489.1">
    <property type="nucleotide sequence ID" value="NZ_CP060139.1"/>
</dbReference>
<dbReference type="SUPFAM" id="SSF48452">
    <property type="entry name" value="TPR-like"/>
    <property type="match status" value="2"/>
</dbReference>